<evidence type="ECO:0000256" key="1">
    <source>
        <dbReference type="SAM" id="MobiDB-lite"/>
    </source>
</evidence>
<feature type="non-terminal residue" evidence="2">
    <location>
        <position position="1"/>
    </location>
</feature>
<protein>
    <submittedName>
        <fullName evidence="2">Uncharacterized protein</fullName>
    </submittedName>
</protein>
<organism evidence="2">
    <name type="scientific">marine metagenome</name>
    <dbReference type="NCBI Taxonomy" id="408172"/>
    <lineage>
        <taxon>unclassified sequences</taxon>
        <taxon>metagenomes</taxon>
        <taxon>ecological metagenomes</taxon>
    </lineage>
</organism>
<dbReference type="AlphaFoldDB" id="A0A383F433"/>
<feature type="compositionally biased region" description="Low complexity" evidence="1">
    <location>
        <begin position="113"/>
        <end position="128"/>
    </location>
</feature>
<feature type="region of interest" description="Disordered" evidence="1">
    <location>
        <begin position="22"/>
        <end position="46"/>
    </location>
</feature>
<feature type="region of interest" description="Disordered" evidence="1">
    <location>
        <begin position="71"/>
        <end position="137"/>
    </location>
</feature>
<feature type="non-terminal residue" evidence="2">
    <location>
        <position position="137"/>
    </location>
</feature>
<dbReference type="EMBL" id="UINC01230973">
    <property type="protein sequence ID" value="SVE63320.1"/>
    <property type="molecule type" value="Genomic_DNA"/>
</dbReference>
<accession>A0A383F433</accession>
<proteinExistence type="predicted"/>
<evidence type="ECO:0000313" key="2">
    <source>
        <dbReference type="EMBL" id="SVE63320.1"/>
    </source>
</evidence>
<feature type="compositionally biased region" description="Pro residues" evidence="1">
    <location>
        <begin position="86"/>
        <end position="95"/>
    </location>
</feature>
<sequence>CGKRPPRGGAGQTPGTAVRTLARRGLHRCRQPGGDGMGEGTGRHLQRGCRIRLPHGRPRAARLGAEPLVGATVAVHRPVPRRGRPPAGPQPPAQPLRPGGRGRRGHRARPVLRLRTGPPGDADGGLLLRRPDRRGDV</sequence>
<feature type="compositionally biased region" description="Basic residues" evidence="1">
    <location>
        <begin position="100"/>
        <end position="112"/>
    </location>
</feature>
<gene>
    <name evidence="2" type="ORF">METZ01_LOCUS516174</name>
</gene>
<reference evidence="2" key="1">
    <citation type="submission" date="2018-05" db="EMBL/GenBank/DDBJ databases">
        <authorList>
            <person name="Lanie J.A."/>
            <person name="Ng W.-L."/>
            <person name="Kazmierczak K.M."/>
            <person name="Andrzejewski T.M."/>
            <person name="Davidsen T.M."/>
            <person name="Wayne K.J."/>
            <person name="Tettelin H."/>
            <person name="Glass J.I."/>
            <person name="Rusch D."/>
            <person name="Podicherti R."/>
            <person name="Tsui H.-C.T."/>
            <person name="Winkler M.E."/>
        </authorList>
    </citation>
    <scope>NUCLEOTIDE SEQUENCE</scope>
</reference>
<name>A0A383F433_9ZZZZ</name>